<feature type="non-terminal residue" evidence="1">
    <location>
        <position position="130"/>
    </location>
</feature>
<evidence type="ECO:0000313" key="1">
    <source>
        <dbReference type="EMBL" id="GIM16612.1"/>
    </source>
</evidence>
<dbReference type="InterPro" id="IPR043502">
    <property type="entry name" value="DNA/RNA_pol_sf"/>
</dbReference>
<organism evidence="1 2">
    <name type="scientific">Volvox reticuliferus</name>
    <dbReference type="NCBI Taxonomy" id="1737510"/>
    <lineage>
        <taxon>Eukaryota</taxon>
        <taxon>Viridiplantae</taxon>
        <taxon>Chlorophyta</taxon>
        <taxon>core chlorophytes</taxon>
        <taxon>Chlorophyceae</taxon>
        <taxon>CS clade</taxon>
        <taxon>Chlamydomonadales</taxon>
        <taxon>Volvocaceae</taxon>
        <taxon>Volvox</taxon>
    </lineage>
</organism>
<protein>
    <submittedName>
        <fullName evidence="1">Uncharacterized protein</fullName>
    </submittedName>
</protein>
<evidence type="ECO:0000313" key="2">
    <source>
        <dbReference type="Proteomes" id="UP000722791"/>
    </source>
</evidence>
<name>A0A8J4M0B2_9CHLO</name>
<gene>
    <name evidence="1" type="ORF">Vretimale_19232</name>
</gene>
<dbReference type="EMBL" id="BNCQ01000081">
    <property type="protein sequence ID" value="GIM16612.1"/>
    <property type="molecule type" value="Genomic_DNA"/>
</dbReference>
<proteinExistence type="predicted"/>
<accession>A0A8J4M0B2</accession>
<dbReference type="AlphaFoldDB" id="A0A8J4M0B2"/>
<dbReference type="Proteomes" id="UP000722791">
    <property type="component" value="Unassembled WGS sequence"/>
</dbReference>
<dbReference type="SUPFAM" id="SSF56672">
    <property type="entry name" value="DNA/RNA polymerases"/>
    <property type="match status" value="1"/>
</dbReference>
<reference evidence="1" key="1">
    <citation type="journal article" date="2021" name="Proc. Natl. Acad. Sci. U.S.A.">
        <title>Three genomes in the algal genus Volvox reveal the fate of a haploid sex-determining region after a transition to homothallism.</title>
        <authorList>
            <person name="Yamamoto K."/>
            <person name="Hamaji T."/>
            <person name="Kawai-Toyooka H."/>
            <person name="Matsuzaki R."/>
            <person name="Takahashi F."/>
            <person name="Nishimura Y."/>
            <person name="Kawachi M."/>
            <person name="Noguchi H."/>
            <person name="Minakuchi Y."/>
            <person name="Umen J.G."/>
            <person name="Toyoda A."/>
            <person name="Nozaki H."/>
        </authorList>
    </citation>
    <scope>NUCLEOTIDE SEQUENCE</scope>
    <source>
        <strain evidence="1">NIES-3785</strain>
    </source>
</reference>
<sequence length="130" mass="14735">MPDIPLHERVSGRLAAWRAIGADSRTLHVLKQGVPVEFRGGCIPPAFDLPSFPVTAQQERWWLEKEEPRLLALGAISRVPAEVKPEHIVNAFCVPKPGTGTWRVVVNLKRMNIAQKARKCRYESLRLLRH</sequence>
<comment type="caution">
    <text evidence="1">The sequence shown here is derived from an EMBL/GenBank/DDBJ whole genome shotgun (WGS) entry which is preliminary data.</text>
</comment>